<dbReference type="KEGG" id="bsc:COCSADRAFT_347760"/>
<organism evidence="1 2">
    <name type="scientific">Cochliobolus sativus (strain ND90Pr / ATCC 201652)</name>
    <name type="common">Common root rot and spot blotch fungus</name>
    <name type="synonym">Bipolaris sorokiniana</name>
    <dbReference type="NCBI Taxonomy" id="665912"/>
    <lineage>
        <taxon>Eukaryota</taxon>
        <taxon>Fungi</taxon>
        <taxon>Dikarya</taxon>
        <taxon>Ascomycota</taxon>
        <taxon>Pezizomycotina</taxon>
        <taxon>Dothideomycetes</taxon>
        <taxon>Pleosporomycetidae</taxon>
        <taxon>Pleosporales</taxon>
        <taxon>Pleosporineae</taxon>
        <taxon>Pleosporaceae</taxon>
        <taxon>Bipolaris</taxon>
    </lineage>
</organism>
<protein>
    <submittedName>
        <fullName evidence="1">Uncharacterized protein</fullName>
    </submittedName>
</protein>
<dbReference type="Proteomes" id="UP000016934">
    <property type="component" value="Unassembled WGS sequence"/>
</dbReference>
<dbReference type="EMBL" id="KB445653">
    <property type="protein sequence ID" value="EMD59220.1"/>
    <property type="molecule type" value="Genomic_DNA"/>
</dbReference>
<sequence length="150" mass="16470">MRTVELRDTVSPLLPELQEDAPGLFPDGGADLASVRASLPSSDQMICKMPAPLSHRACMDAHAEFTALLLPDDLFLGSEIIGALFSKLPDCFLLYGTFPAMLPIGTFVLMAGQNVIQSSIIADKTVDRRRFKWRYGRLTDVSCPNTEEPQ</sequence>
<dbReference type="RefSeq" id="XP_007704994.1">
    <property type="nucleotide sequence ID" value="XM_007706804.1"/>
</dbReference>
<dbReference type="AlphaFoldDB" id="M2S9J6"/>
<accession>M2S9J6</accession>
<gene>
    <name evidence="1" type="ORF">COCSADRAFT_347760</name>
</gene>
<evidence type="ECO:0000313" key="1">
    <source>
        <dbReference type="EMBL" id="EMD59220.1"/>
    </source>
</evidence>
<keyword evidence="2" id="KW-1185">Reference proteome</keyword>
<reference evidence="1 2" key="1">
    <citation type="journal article" date="2012" name="PLoS Pathog.">
        <title>Diverse lifestyles and strategies of plant pathogenesis encoded in the genomes of eighteen Dothideomycetes fungi.</title>
        <authorList>
            <person name="Ohm R.A."/>
            <person name="Feau N."/>
            <person name="Henrissat B."/>
            <person name="Schoch C.L."/>
            <person name="Horwitz B.A."/>
            <person name="Barry K.W."/>
            <person name="Condon B.J."/>
            <person name="Copeland A.C."/>
            <person name="Dhillon B."/>
            <person name="Glaser F."/>
            <person name="Hesse C.N."/>
            <person name="Kosti I."/>
            <person name="LaButti K."/>
            <person name="Lindquist E.A."/>
            <person name="Lucas S."/>
            <person name="Salamov A.A."/>
            <person name="Bradshaw R.E."/>
            <person name="Ciuffetti L."/>
            <person name="Hamelin R.C."/>
            <person name="Kema G.H.J."/>
            <person name="Lawrence C."/>
            <person name="Scott J.A."/>
            <person name="Spatafora J.W."/>
            <person name="Turgeon B.G."/>
            <person name="de Wit P.J.G.M."/>
            <person name="Zhong S."/>
            <person name="Goodwin S.B."/>
            <person name="Grigoriev I.V."/>
        </authorList>
    </citation>
    <scope>NUCLEOTIDE SEQUENCE [LARGE SCALE GENOMIC DNA]</scope>
    <source>
        <strain evidence="2">ND90Pr / ATCC 201652</strain>
    </source>
</reference>
<name>M2S9J6_COCSN</name>
<evidence type="ECO:0000313" key="2">
    <source>
        <dbReference type="Proteomes" id="UP000016934"/>
    </source>
</evidence>
<dbReference type="HOGENOM" id="CLU_1740373_0_0_1"/>
<proteinExistence type="predicted"/>
<reference evidence="2" key="2">
    <citation type="journal article" date="2013" name="PLoS Genet.">
        <title>Comparative genome structure, secondary metabolite, and effector coding capacity across Cochliobolus pathogens.</title>
        <authorList>
            <person name="Condon B.J."/>
            <person name="Leng Y."/>
            <person name="Wu D."/>
            <person name="Bushley K.E."/>
            <person name="Ohm R.A."/>
            <person name="Otillar R."/>
            <person name="Martin J."/>
            <person name="Schackwitz W."/>
            <person name="Grimwood J."/>
            <person name="MohdZainudin N."/>
            <person name="Xue C."/>
            <person name="Wang R."/>
            <person name="Manning V.A."/>
            <person name="Dhillon B."/>
            <person name="Tu Z.J."/>
            <person name="Steffenson B.J."/>
            <person name="Salamov A."/>
            <person name="Sun H."/>
            <person name="Lowry S."/>
            <person name="LaButti K."/>
            <person name="Han J."/>
            <person name="Copeland A."/>
            <person name="Lindquist E."/>
            <person name="Barry K."/>
            <person name="Schmutz J."/>
            <person name="Baker S.E."/>
            <person name="Ciuffetti L.M."/>
            <person name="Grigoriev I.V."/>
            <person name="Zhong S."/>
            <person name="Turgeon B.G."/>
        </authorList>
    </citation>
    <scope>NUCLEOTIDE SEQUENCE [LARGE SCALE GENOMIC DNA]</scope>
    <source>
        <strain evidence="2">ND90Pr / ATCC 201652</strain>
    </source>
</reference>
<dbReference type="GeneID" id="19137856"/>